<dbReference type="SMART" id="SM00872">
    <property type="entry name" value="Alpha-mann_mid"/>
    <property type="match status" value="1"/>
</dbReference>
<dbReference type="GO" id="GO:0006013">
    <property type="term" value="P:mannose metabolic process"/>
    <property type="evidence" value="ECO:0007669"/>
    <property type="project" value="InterPro"/>
</dbReference>
<dbReference type="CDD" id="cd10786">
    <property type="entry name" value="GH38N_AMII_like"/>
    <property type="match status" value="1"/>
</dbReference>
<gene>
    <name evidence="6" type="ORF">BST27_13895</name>
</gene>
<dbReference type="SUPFAM" id="SSF88688">
    <property type="entry name" value="Families 57/38 glycoside transferase middle domain"/>
    <property type="match status" value="1"/>
</dbReference>
<dbReference type="GO" id="GO:0046872">
    <property type="term" value="F:metal ion binding"/>
    <property type="evidence" value="ECO:0007669"/>
    <property type="project" value="UniProtKB-KW"/>
</dbReference>
<dbReference type="PANTHER" id="PTHR46017:SF1">
    <property type="entry name" value="ALPHA-MANNOSIDASE 2C1"/>
    <property type="match status" value="1"/>
</dbReference>
<evidence type="ECO:0000256" key="2">
    <source>
        <dbReference type="ARBA" id="ARBA00022723"/>
    </source>
</evidence>
<dbReference type="GO" id="GO:0009313">
    <property type="term" value="P:oligosaccharide catabolic process"/>
    <property type="evidence" value="ECO:0007669"/>
    <property type="project" value="TreeGrafter"/>
</dbReference>
<dbReference type="Gene3D" id="2.60.40.10">
    <property type="entry name" value="Immunoglobulins"/>
    <property type="match status" value="1"/>
</dbReference>
<organism evidence="6 7">
    <name type="scientific">Mycobacterium intermedium</name>
    <dbReference type="NCBI Taxonomy" id="28445"/>
    <lineage>
        <taxon>Bacteria</taxon>
        <taxon>Bacillati</taxon>
        <taxon>Actinomycetota</taxon>
        <taxon>Actinomycetes</taxon>
        <taxon>Mycobacteriales</taxon>
        <taxon>Mycobacteriaceae</taxon>
        <taxon>Mycobacterium</taxon>
        <taxon>Mycobacterium simiae complex</taxon>
    </lineage>
</organism>
<dbReference type="InterPro" id="IPR015341">
    <property type="entry name" value="Glyco_hydro_38_cen"/>
</dbReference>
<proteinExistence type="inferred from homology"/>
<evidence type="ECO:0000313" key="7">
    <source>
        <dbReference type="Proteomes" id="UP000192739"/>
    </source>
</evidence>
<keyword evidence="7" id="KW-1185">Reference proteome</keyword>
<dbReference type="GO" id="GO:0004559">
    <property type="term" value="F:alpha-mannosidase activity"/>
    <property type="evidence" value="ECO:0007669"/>
    <property type="project" value="InterPro"/>
</dbReference>
<dbReference type="InterPro" id="IPR000602">
    <property type="entry name" value="Glyco_hydro_38_N"/>
</dbReference>
<evidence type="ECO:0000259" key="5">
    <source>
        <dbReference type="SMART" id="SM00872"/>
    </source>
</evidence>
<evidence type="ECO:0000256" key="1">
    <source>
        <dbReference type="ARBA" id="ARBA00009792"/>
    </source>
</evidence>
<evidence type="ECO:0000256" key="4">
    <source>
        <dbReference type="ARBA" id="ARBA00023295"/>
    </source>
</evidence>
<keyword evidence="2" id="KW-0479">Metal-binding</keyword>
<dbReference type="Pfam" id="PF10633">
    <property type="entry name" value="NPCBM_assoc"/>
    <property type="match status" value="1"/>
</dbReference>
<comment type="caution">
    <text evidence="6">The sequence shown here is derived from an EMBL/GenBank/DDBJ whole genome shotgun (WGS) entry which is preliminary data.</text>
</comment>
<dbReference type="InterPro" id="IPR013783">
    <property type="entry name" value="Ig-like_fold"/>
</dbReference>
<dbReference type="Gene3D" id="1.20.1270.50">
    <property type="entry name" value="Glycoside hydrolase family 38, central domain"/>
    <property type="match status" value="1"/>
</dbReference>
<keyword evidence="4" id="KW-0326">Glycosidase</keyword>
<name>A0A1E3S9Z0_MYCIE</name>
<dbReference type="SUPFAM" id="SSF88713">
    <property type="entry name" value="Glycoside hydrolase/deacetylase"/>
    <property type="match status" value="1"/>
</dbReference>
<protein>
    <submittedName>
        <fullName evidence="6">Alpha-mannosidase</fullName>
    </submittedName>
</protein>
<dbReference type="STRING" id="28445.BHQ20_19655"/>
<dbReference type="Pfam" id="PF09261">
    <property type="entry name" value="Alpha-mann_mid"/>
    <property type="match status" value="1"/>
</dbReference>
<dbReference type="OrthoDB" id="1049785at2"/>
<dbReference type="InterPro" id="IPR018905">
    <property type="entry name" value="A-galactase_NEW3"/>
</dbReference>
<dbReference type="Pfam" id="PF01074">
    <property type="entry name" value="Glyco_hydro_38N"/>
    <property type="match status" value="1"/>
</dbReference>
<feature type="domain" description="Glycoside hydrolase family 38 central" evidence="5">
    <location>
        <begin position="402"/>
        <end position="473"/>
    </location>
</feature>
<dbReference type="SUPFAM" id="SSF74650">
    <property type="entry name" value="Galactose mutarotase-like"/>
    <property type="match status" value="2"/>
</dbReference>
<dbReference type="EMBL" id="MVHT01000034">
    <property type="protein sequence ID" value="ORB04837.1"/>
    <property type="molecule type" value="Genomic_DNA"/>
</dbReference>
<dbReference type="GO" id="GO:0030246">
    <property type="term" value="F:carbohydrate binding"/>
    <property type="evidence" value="ECO:0007669"/>
    <property type="project" value="InterPro"/>
</dbReference>
<sequence>MQLISAQSTDLFVGPPDSPLQLARVAVAGVTEPTRVRIEGDGLAGEVVVEAGQELVEVAITVRQPVIGQARAARAHAGGAALPFEFVIAEPGWTMFMISHFHYDPVWWNTQGAYTSLWTEDPPGRCRQTNSFELVHAHLELARREPEYKFVLAEVDYLKPYWDTHPEDRADLRRFFAEGRVEVMGGTYNEPNTNLTSPETTIRNLVHGIGFQRHVLGADPSTAWQLDVFGHDPQFPGMAAEAGLTSSSWARGPHHQWGPGQGGGFERMQFSSEFEWISPSGAGLLTHYMPAHYSAGWWMDESTSLAEAEEAAYGLFDQLKRVALTRNVLLPVGTDYTPPNKWVTEIHRDWAKRYTWPRFVCALPREFFAAVRAELAERGPEQGGLASPQTRDMNPIYTGKDVSYIDTKQANRAAEHAVLDAERFAVFAGLLAGAEYPQAALAKAWVQLAYGAHHDAITGSESDQVYLDLLTGWRDAWELGGTVRDNALRLVSGAVVGGDDSVVVWNPLTHERTDIVTVRRDRPLGTGVRVVDSDGAEVPALIEHDGRSVTWLVRDVPSFGWRAFRLEPGGTASGWEPRRGREIANEHYRLTVDPARGGAVDSLIQNGVQLIADGRLGNELAVYEEYPSHPTQGEGPWHLLPKGPVVCSSESPARVQAYEGPLGQRLVVSGSIGALLSYTQTLTLWRGVARVDCRTTIHDFTGEDRLLRLRWPCPVPGAMPVSEVGDAVVGRGFALLHDGPESVDTAQHLWTLDNPAYSWFGLSSTLRVRVNDSAVRAVSVAEVVTPSEAVSGSMARDLMVALVRAGVTATCSGADKPRYGHLDVDSNLPDTRIALGGPDRNGFTKAVLAEADPAYTAELERQLAETGRARVWVPAATPLATVWLPDADLRAPSALPVLVIDGSDERKLASAIASLADDLADAEIVVSQQGAPSSIEPFEARTVALFNRGVPSFAVDTEGTLHTALMRSCTGWPSGVWIDEPRRTAPDGSNFQLQHWTHDFDYALVCADGDWRQARIPTRSAQFSQPLIAVIPDAGGGVLPSMGSLLHVEPAGSVQLGALKAAGNPLTAGSVEPVAPGAVALRLVETTGATVRVAVSSELGKIRSLQLADLLERPRQRKRAIDLHGFQIATVLARLDFPQAVSGPVPALAPETEDAQPLYARYWLHNRGPAPMGGLPAVAHLRPQLVSASPGDDVVLRLTAASDCTDSVLRGTVVLRYPDGWSGSPGELPFRLAGGAHLETDVALGIPADAAPGLYPVRAQLCVTDAEVPAAWRQVVEDVCVVAVGTDSVELIHVVQEPADVEVAAGGSGKLAVTIGSRARAELALEAHVISPWGTWEWIGPGVVGASLPARGTTELVFDVQPPAWQGPGQWWALVRVGCAGRLLYTPAVKVTVT</sequence>
<dbReference type="PANTHER" id="PTHR46017">
    <property type="entry name" value="ALPHA-MANNOSIDASE 2C1"/>
    <property type="match status" value="1"/>
</dbReference>
<reference evidence="6 7" key="1">
    <citation type="submission" date="2017-02" db="EMBL/GenBank/DDBJ databases">
        <title>The new phylogeny of genus Mycobacterium.</title>
        <authorList>
            <person name="Tortoli E."/>
            <person name="Trovato A."/>
            <person name="Cirillo D.M."/>
        </authorList>
    </citation>
    <scope>NUCLEOTIDE SEQUENCE [LARGE SCALE GENOMIC DNA]</scope>
    <source>
        <strain evidence="6 7">DSM 44049</strain>
    </source>
</reference>
<dbReference type="Gene3D" id="2.70.98.30">
    <property type="entry name" value="Golgi alpha-mannosidase II, domain 4"/>
    <property type="match status" value="2"/>
</dbReference>
<dbReference type="RefSeq" id="WP_069420837.1">
    <property type="nucleotide sequence ID" value="NZ_CBCRZH010000030.1"/>
</dbReference>
<dbReference type="InterPro" id="IPR011013">
    <property type="entry name" value="Gal_mutarotase_sf_dom"/>
</dbReference>
<evidence type="ECO:0000256" key="3">
    <source>
        <dbReference type="ARBA" id="ARBA00022801"/>
    </source>
</evidence>
<dbReference type="InterPro" id="IPR027291">
    <property type="entry name" value="Glyco_hydro_38_N_sf"/>
</dbReference>
<dbReference type="InterPro" id="IPR028995">
    <property type="entry name" value="Glyco_hydro_57/38_cen_sf"/>
</dbReference>
<accession>A0A1E3S9Z0</accession>
<dbReference type="Gene3D" id="3.20.110.10">
    <property type="entry name" value="Glycoside hydrolase 38, N terminal domain"/>
    <property type="match status" value="1"/>
</dbReference>
<comment type="similarity">
    <text evidence="1">Belongs to the glycosyl hydrolase 38 family.</text>
</comment>
<dbReference type="Proteomes" id="UP000192739">
    <property type="component" value="Unassembled WGS sequence"/>
</dbReference>
<evidence type="ECO:0000313" key="6">
    <source>
        <dbReference type="EMBL" id="ORB04837.1"/>
    </source>
</evidence>
<dbReference type="InterPro" id="IPR011330">
    <property type="entry name" value="Glyco_hydro/deAcase_b/a-brl"/>
</dbReference>
<keyword evidence="3" id="KW-0378">Hydrolase</keyword>
<dbReference type="InterPro" id="IPR037094">
    <property type="entry name" value="Glyco_hydro_38_cen_sf"/>
</dbReference>